<keyword evidence="1" id="KW-1133">Transmembrane helix</keyword>
<organism evidence="2 3">
    <name type="scientific">Flavobacterium hydrocarbonoxydans</name>
    <dbReference type="NCBI Taxonomy" id="2683249"/>
    <lineage>
        <taxon>Bacteria</taxon>
        <taxon>Pseudomonadati</taxon>
        <taxon>Bacteroidota</taxon>
        <taxon>Flavobacteriia</taxon>
        <taxon>Flavobacteriales</taxon>
        <taxon>Flavobacteriaceae</taxon>
        <taxon>Flavobacterium</taxon>
    </lineage>
</organism>
<dbReference type="AlphaFoldDB" id="A0A6I4NZ84"/>
<keyword evidence="1" id="KW-0812">Transmembrane</keyword>
<proteinExistence type="predicted"/>
<keyword evidence="3" id="KW-1185">Reference proteome</keyword>
<reference evidence="2 3" key="1">
    <citation type="submission" date="2019-12" db="EMBL/GenBank/DDBJ databases">
        <authorList>
            <person name="Kim Y.S."/>
        </authorList>
    </citation>
    <scope>NUCLEOTIDE SEQUENCE [LARGE SCALE GENOMIC DNA]</scope>
    <source>
        <strain evidence="2 3">GA093</strain>
    </source>
</reference>
<evidence type="ECO:0000313" key="2">
    <source>
        <dbReference type="EMBL" id="MWB96254.1"/>
    </source>
</evidence>
<name>A0A6I4NZ84_9FLAO</name>
<sequence length="58" mass="6212">MKNLKGIVSIIGIIVKYGAVVTAILKGIQVVSDELSKLDFGKDEPQTSANPQIAQENE</sequence>
<comment type="caution">
    <text evidence="2">The sequence shown here is derived from an EMBL/GenBank/DDBJ whole genome shotgun (WGS) entry which is preliminary data.</text>
</comment>
<dbReference type="RefSeq" id="WP_160376157.1">
    <property type="nucleotide sequence ID" value="NZ_WSTB01000012.1"/>
</dbReference>
<accession>A0A6I4NZ84</accession>
<keyword evidence="1" id="KW-0472">Membrane</keyword>
<protein>
    <submittedName>
        <fullName evidence="2">Uncharacterized protein</fullName>
    </submittedName>
</protein>
<evidence type="ECO:0000256" key="1">
    <source>
        <dbReference type="SAM" id="Phobius"/>
    </source>
</evidence>
<feature type="transmembrane region" description="Helical" evidence="1">
    <location>
        <begin position="6"/>
        <end position="28"/>
    </location>
</feature>
<dbReference type="EMBL" id="WSTB01000012">
    <property type="protein sequence ID" value="MWB96254.1"/>
    <property type="molecule type" value="Genomic_DNA"/>
</dbReference>
<evidence type="ECO:0000313" key="3">
    <source>
        <dbReference type="Proteomes" id="UP000471501"/>
    </source>
</evidence>
<dbReference type="Proteomes" id="UP000471501">
    <property type="component" value="Unassembled WGS sequence"/>
</dbReference>
<gene>
    <name evidence="2" type="ORF">GON26_17970</name>
</gene>